<keyword evidence="2" id="KW-1133">Transmembrane helix</keyword>
<keyword evidence="2" id="KW-0812">Transmembrane</keyword>
<comment type="caution">
    <text evidence="3">The sequence shown here is derived from an EMBL/GenBank/DDBJ whole genome shotgun (WGS) entry which is preliminary data.</text>
</comment>
<evidence type="ECO:0000313" key="3">
    <source>
        <dbReference type="EMBL" id="MBB5262953.1"/>
    </source>
</evidence>
<keyword evidence="2" id="KW-0472">Membrane</keyword>
<proteinExistence type="predicted"/>
<organism evidence="3 4">
    <name type="scientific">Catenibacillus scindens</name>
    <dbReference type="NCBI Taxonomy" id="673271"/>
    <lineage>
        <taxon>Bacteria</taxon>
        <taxon>Bacillati</taxon>
        <taxon>Bacillota</taxon>
        <taxon>Clostridia</taxon>
        <taxon>Lachnospirales</taxon>
        <taxon>Lachnospiraceae</taxon>
        <taxon>Catenibacillus</taxon>
    </lineage>
</organism>
<gene>
    <name evidence="3" type="ORF">HNP82_000047</name>
</gene>
<evidence type="ECO:0000256" key="1">
    <source>
        <dbReference type="SAM" id="MobiDB-lite"/>
    </source>
</evidence>
<evidence type="ECO:0000256" key="2">
    <source>
        <dbReference type="SAM" id="Phobius"/>
    </source>
</evidence>
<dbReference type="AlphaFoldDB" id="A0A7W8H7I7"/>
<reference evidence="3 4" key="1">
    <citation type="submission" date="2020-08" db="EMBL/GenBank/DDBJ databases">
        <title>Genomic Encyclopedia of Type Strains, Phase IV (KMG-IV): sequencing the most valuable type-strain genomes for metagenomic binning, comparative biology and taxonomic classification.</title>
        <authorList>
            <person name="Goeker M."/>
        </authorList>
    </citation>
    <scope>NUCLEOTIDE SEQUENCE [LARGE SCALE GENOMIC DNA]</scope>
    <source>
        <strain evidence="3 4">DSM 106146</strain>
    </source>
</reference>
<accession>A0A7W8H7I7</accession>
<evidence type="ECO:0000313" key="4">
    <source>
        <dbReference type="Proteomes" id="UP000543642"/>
    </source>
</evidence>
<dbReference type="EMBL" id="JACHFW010000001">
    <property type="protein sequence ID" value="MBB5262953.1"/>
    <property type="molecule type" value="Genomic_DNA"/>
</dbReference>
<feature type="region of interest" description="Disordered" evidence="1">
    <location>
        <begin position="127"/>
        <end position="146"/>
    </location>
</feature>
<feature type="transmembrane region" description="Helical" evidence="2">
    <location>
        <begin position="44"/>
        <end position="71"/>
    </location>
</feature>
<name>A0A7W8H7I7_9FIRM</name>
<protein>
    <submittedName>
        <fullName evidence="3">Uncharacterized protein</fullName>
    </submittedName>
</protein>
<dbReference type="RefSeq" id="WP_183770154.1">
    <property type="nucleotide sequence ID" value="NZ_CAWVEG010000108.1"/>
</dbReference>
<sequence>MLNKEKIRLMTRTAIYEKREGKDDLKMNQYCSSDYVRFNMLKTLIGVTISVFLCSCIYLMCISEDIFQLIFKIDIEALARLLLTAYFLALVVYVIICLLYYPYKYSRAKRRLKQYNKNLTMIEEYDDMEESDKEWPGGSEDHDESN</sequence>
<feature type="transmembrane region" description="Helical" evidence="2">
    <location>
        <begin position="77"/>
        <end position="101"/>
    </location>
</feature>
<keyword evidence="4" id="KW-1185">Reference proteome</keyword>
<dbReference type="Proteomes" id="UP000543642">
    <property type="component" value="Unassembled WGS sequence"/>
</dbReference>